<evidence type="ECO:0000313" key="1">
    <source>
        <dbReference type="EMBL" id="XDU96586.1"/>
    </source>
</evidence>
<dbReference type="EMBL" id="CP165625">
    <property type="protein sequence ID" value="XDU96586.1"/>
    <property type="molecule type" value="Genomic_DNA"/>
</dbReference>
<dbReference type="GO" id="GO:0004180">
    <property type="term" value="F:carboxypeptidase activity"/>
    <property type="evidence" value="ECO:0007669"/>
    <property type="project" value="UniProtKB-KW"/>
</dbReference>
<keyword evidence="1" id="KW-0378">Hydrolase</keyword>
<reference evidence="1" key="1">
    <citation type="submission" date="2024-07" db="EMBL/GenBank/DDBJ databases">
        <authorList>
            <person name="Biller S.J."/>
        </authorList>
    </citation>
    <scope>NUCLEOTIDE SEQUENCE</scope>
    <source>
        <strain evidence="1">WC2409</strain>
    </source>
</reference>
<protein>
    <submittedName>
        <fullName evidence="1">Carboxypeptidase-like regulatory domain-containing protein</fullName>
    </submittedName>
</protein>
<proteinExistence type="predicted"/>
<keyword evidence="1" id="KW-0121">Carboxypeptidase</keyword>
<gene>
    <name evidence="1" type="ORF">AB3G34_05595</name>
</gene>
<dbReference type="RefSeq" id="WP_367769655.1">
    <property type="nucleotide sequence ID" value="NZ_CP165625.1"/>
</dbReference>
<dbReference type="SUPFAM" id="SSF49464">
    <property type="entry name" value="Carboxypeptidase regulatory domain-like"/>
    <property type="match status" value="1"/>
</dbReference>
<dbReference type="Pfam" id="PF13715">
    <property type="entry name" value="CarbopepD_reg_2"/>
    <property type="match status" value="1"/>
</dbReference>
<sequence length="80" mass="8952">MKNVMVLFFLTVALNCFSQNSIRGKVLNKAKVPLSGVNIYIDGTTIATISDENGNFDLHYEPKTNSILVISFMGYQTEYL</sequence>
<accession>A0AB39W6S2</accession>
<organism evidence="1">
    <name type="scientific">Flavobacterium sp. WC2409</name>
    <dbReference type="NCBI Taxonomy" id="3234139"/>
    <lineage>
        <taxon>Bacteria</taxon>
        <taxon>Pseudomonadati</taxon>
        <taxon>Bacteroidota</taxon>
        <taxon>Flavobacteriia</taxon>
        <taxon>Flavobacteriales</taxon>
        <taxon>Flavobacteriaceae</taxon>
        <taxon>Flavobacterium</taxon>
    </lineage>
</organism>
<dbReference type="InterPro" id="IPR008969">
    <property type="entry name" value="CarboxyPept-like_regulatory"/>
</dbReference>
<name>A0AB39W6S2_9FLAO</name>
<dbReference type="AlphaFoldDB" id="A0AB39W6S2"/>
<keyword evidence="1" id="KW-0645">Protease</keyword>
<dbReference type="Gene3D" id="2.60.40.1120">
    <property type="entry name" value="Carboxypeptidase-like, regulatory domain"/>
    <property type="match status" value="1"/>
</dbReference>